<dbReference type="InterPro" id="IPR019402">
    <property type="entry name" value="CWH43_N"/>
</dbReference>
<dbReference type="OrthoDB" id="10032492at2759"/>
<reference evidence="8" key="1">
    <citation type="submission" date="2014-11" db="EMBL/GenBank/DDBJ databases">
        <authorList>
            <person name="Zhu J."/>
            <person name="Qi W."/>
            <person name="Song R."/>
        </authorList>
    </citation>
    <scope>NUCLEOTIDE SEQUENCE [LARGE SCALE GENOMIC DNA]</scope>
</reference>
<feature type="transmembrane region" description="Helical" evidence="6">
    <location>
        <begin position="199"/>
        <end position="220"/>
    </location>
</feature>
<name>A0A0F7TF47_PENBI</name>
<dbReference type="GO" id="GO:0005886">
    <property type="term" value="C:plasma membrane"/>
    <property type="evidence" value="ECO:0007669"/>
    <property type="project" value="TreeGrafter"/>
</dbReference>
<organism evidence="8 10">
    <name type="scientific">Penicillium brasilianum</name>
    <dbReference type="NCBI Taxonomy" id="104259"/>
    <lineage>
        <taxon>Eukaryota</taxon>
        <taxon>Fungi</taxon>
        <taxon>Dikarya</taxon>
        <taxon>Ascomycota</taxon>
        <taxon>Pezizomycotina</taxon>
        <taxon>Eurotiomycetes</taxon>
        <taxon>Eurotiomycetidae</taxon>
        <taxon>Eurotiales</taxon>
        <taxon>Aspergillaceae</taxon>
        <taxon>Penicillium</taxon>
    </lineage>
</organism>
<reference evidence="9" key="4">
    <citation type="submission" date="2015-09" db="EMBL/GenBank/DDBJ databases">
        <authorList>
            <person name="Jackson K.R."/>
            <person name="Lunt B.L."/>
            <person name="Fisher J.N.B."/>
            <person name="Gardner A.V."/>
            <person name="Bailey M.E."/>
            <person name="Deus L.M."/>
            <person name="Earl A.S."/>
            <person name="Gibby P.D."/>
            <person name="Hartmann K.A."/>
            <person name="Liu J.E."/>
            <person name="Manci A.M."/>
            <person name="Nielsen D.A."/>
            <person name="Solomon M.B."/>
            <person name="Breakwell D.P."/>
            <person name="Burnett S.H."/>
            <person name="Grose J.H."/>
        </authorList>
    </citation>
    <scope>NUCLEOTIDE SEQUENCE [LARGE SCALE GENOMIC DNA]</scope>
    <source>
        <strain evidence="9">LaBioMMi 136</strain>
    </source>
</reference>
<feature type="transmembrane region" description="Helical" evidence="6">
    <location>
        <begin position="163"/>
        <end position="187"/>
    </location>
</feature>
<accession>A0A0F7TF47</accession>
<evidence type="ECO:0000256" key="5">
    <source>
        <dbReference type="SAM" id="MobiDB-lite"/>
    </source>
</evidence>
<feature type="transmembrane region" description="Helical" evidence="6">
    <location>
        <begin position="7"/>
        <end position="30"/>
    </location>
</feature>
<dbReference type="AlphaFoldDB" id="A0A0F7TF47"/>
<dbReference type="InterPro" id="IPR050911">
    <property type="entry name" value="DRAM/TMEM150_Autophagy_Mod"/>
</dbReference>
<dbReference type="Proteomes" id="UP000190744">
    <property type="component" value="Unassembled WGS sequence"/>
</dbReference>
<evidence type="ECO:0000256" key="2">
    <source>
        <dbReference type="ARBA" id="ARBA00022692"/>
    </source>
</evidence>
<evidence type="ECO:0000313" key="8">
    <source>
        <dbReference type="EMBL" id="CEJ54522.1"/>
    </source>
</evidence>
<evidence type="ECO:0000313" key="11">
    <source>
        <dbReference type="Proteomes" id="UP000190744"/>
    </source>
</evidence>
<sequence>MWIISFWVFPLISACMWLAMLIAMLCVWAREGKPVYPSMSDGQTIAYISDVGAYGLKPLFITGSVITVVFLDLAFLSERWLRHAGQLVPNKGLWDKLCAIGSIFFAIAGAAGLILLSIFDTYHHPRMHDGFLVMFIGGYIISAVLICAEYFRLGISYRRQHRVLLASFVIKVTFAIIEVGLAIGFGICTKSSDSSKKNVGAILEWVIAFVFTGYVLSFVVDLLPAVRTRRHVPQGEKHASMMSSPHGSGELPSGASIEEPLTTDSTGPNYYRGQRV</sequence>
<dbReference type="PANTHER" id="PTHR21324:SF2">
    <property type="entry name" value="EG:22E5.9 PROTEIN"/>
    <property type="match status" value="1"/>
</dbReference>
<feature type="transmembrane region" description="Helical" evidence="6">
    <location>
        <begin position="97"/>
        <end position="119"/>
    </location>
</feature>
<dbReference type="EMBL" id="LJBN01000187">
    <property type="protein sequence ID" value="OOQ84009.1"/>
    <property type="molecule type" value="Genomic_DNA"/>
</dbReference>
<evidence type="ECO:0000256" key="3">
    <source>
        <dbReference type="ARBA" id="ARBA00022989"/>
    </source>
</evidence>
<evidence type="ECO:0000256" key="6">
    <source>
        <dbReference type="SAM" id="Phobius"/>
    </source>
</evidence>
<dbReference type="Proteomes" id="UP000042958">
    <property type="component" value="Unassembled WGS sequence"/>
</dbReference>
<feature type="domain" description="CWH43-like N-terminal" evidence="7">
    <location>
        <begin position="5"/>
        <end position="223"/>
    </location>
</feature>
<feature type="transmembrane region" description="Helical" evidence="6">
    <location>
        <begin position="131"/>
        <end position="151"/>
    </location>
</feature>
<dbReference type="PANTHER" id="PTHR21324">
    <property type="entry name" value="FASTING-INDUCIBLE INTEGRAL MEMBRANE PROTEIN TM6P1-RELATED"/>
    <property type="match status" value="1"/>
</dbReference>
<keyword evidence="3 6" id="KW-1133">Transmembrane helix</keyword>
<evidence type="ECO:0000256" key="1">
    <source>
        <dbReference type="ARBA" id="ARBA00004127"/>
    </source>
</evidence>
<gene>
    <name evidence="9" type="ORF">PEBR_32381</name>
    <name evidence="8" type="ORF">PMG11_00830</name>
</gene>
<keyword evidence="2 6" id="KW-0812">Transmembrane</keyword>
<evidence type="ECO:0000259" key="7">
    <source>
        <dbReference type="Pfam" id="PF10277"/>
    </source>
</evidence>
<comment type="subcellular location">
    <subcellularLocation>
        <location evidence="1">Endomembrane system</location>
        <topology evidence="1">Multi-pass membrane protein</topology>
    </subcellularLocation>
</comment>
<protein>
    <submittedName>
        <fullName evidence="9">FK506 suppressor Sfk1</fullName>
    </submittedName>
</protein>
<dbReference type="Pfam" id="PF10277">
    <property type="entry name" value="Frag1"/>
    <property type="match status" value="1"/>
</dbReference>
<reference evidence="11" key="3">
    <citation type="submission" date="2015-09" db="EMBL/GenBank/DDBJ databases">
        <authorList>
            <person name="Fill T.P."/>
            <person name="Baretta J.F."/>
            <person name="de Almeida L.G."/>
            <person name="Rocha M."/>
            <person name="de Souza D.H."/>
            <person name="Malavazi I."/>
            <person name="Cerdeira L.T."/>
            <person name="Hong H."/>
            <person name="Samborskyy M."/>
            <person name="de Vasconcelos A.T."/>
            <person name="Leadlay P."/>
            <person name="Rodrigues-Filho E."/>
        </authorList>
    </citation>
    <scope>NUCLEOTIDE SEQUENCE [LARGE SCALE GENOMIC DNA]</scope>
    <source>
        <strain evidence="11">LaBioMMi 136</strain>
    </source>
</reference>
<dbReference type="EMBL" id="CDHK01000001">
    <property type="protein sequence ID" value="CEJ54522.1"/>
    <property type="molecule type" value="Genomic_DNA"/>
</dbReference>
<keyword evidence="4 6" id="KW-0472">Membrane</keyword>
<keyword evidence="10" id="KW-1185">Reference proteome</keyword>
<proteinExistence type="predicted"/>
<feature type="transmembrane region" description="Helical" evidence="6">
    <location>
        <begin position="59"/>
        <end position="76"/>
    </location>
</feature>
<evidence type="ECO:0000313" key="9">
    <source>
        <dbReference type="EMBL" id="OOQ84009.1"/>
    </source>
</evidence>
<reference evidence="10" key="2">
    <citation type="journal article" date="2015" name="Genome Announc.">
        <title>Draft genome sequence of the fungus Penicillium brasilianum MG11.</title>
        <authorList>
            <person name="Horn F."/>
            <person name="Linde J."/>
            <person name="Mattern D.J."/>
            <person name="Walther G."/>
            <person name="Guthke R."/>
            <person name="Brakhage A.A."/>
            <person name="Valiante V."/>
        </authorList>
    </citation>
    <scope>NUCLEOTIDE SEQUENCE [LARGE SCALE GENOMIC DNA]</scope>
    <source>
        <strain evidence="10">MG11</strain>
    </source>
</reference>
<dbReference type="GO" id="GO:0012505">
    <property type="term" value="C:endomembrane system"/>
    <property type="evidence" value="ECO:0007669"/>
    <property type="project" value="UniProtKB-SubCell"/>
</dbReference>
<feature type="region of interest" description="Disordered" evidence="5">
    <location>
        <begin position="234"/>
        <end position="276"/>
    </location>
</feature>
<evidence type="ECO:0000256" key="4">
    <source>
        <dbReference type="ARBA" id="ARBA00023136"/>
    </source>
</evidence>
<evidence type="ECO:0000313" key="10">
    <source>
        <dbReference type="Proteomes" id="UP000042958"/>
    </source>
</evidence>
<dbReference type="STRING" id="104259.A0A0F7TF47"/>